<dbReference type="Proteomes" id="UP001221208">
    <property type="component" value="Unassembled WGS sequence"/>
</dbReference>
<protein>
    <recommendedName>
        <fullName evidence="4">diacylglycerol O-acyltransferase</fullName>
        <ecNumber evidence="4">2.3.1.20</ecNumber>
    </recommendedName>
</protein>
<evidence type="ECO:0000259" key="12">
    <source>
        <dbReference type="Pfam" id="PF06974"/>
    </source>
</evidence>
<keyword evidence="14" id="KW-1185">Reference proteome</keyword>
<dbReference type="Pfam" id="PF03007">
    <property type="entry name" value="WS_DGAT_cat"/>
    <property type="match status" value="1"/>
</dbReference>
<dbReference type="PANTHER" id="PTHR31650">
    <property type="entry name" value="O-ACYLTRANSFERASE (WSD1-LIKE) FAMILY PROTEIN"/>
    <property type="match status" value="1"/>
</dbReference>
<keyword evidence="8" id="KW-0443">Lipid metabolism</keyword>
<sequence>MLSTAVSAFSRRKMSTVDTAWLRMDSDSNLMMIVGVAMLDKPVGTDALKQALTARFLAFSRFRSRVVSDLAGSWWQEQQVDLDDHVVPARLASPKSRGGSNKAALQRMVGALSQQPLARDKPLWQMHLVDNCVGEDGRVRQALIVRIHHCIADGVALVGVFMSMFGSDIGVAPAQPSPHAVVAAEENPWAQILMPMTLTSVKAIDLSSTLFIKSMCLFSEMDKLGGKIAGLAQAAGQLAVDAVKLTTMGEDTPTRLKGQPNGKKHVAWSEPLPLAEVKAVGKAFGCSINDVLMASVAGALRAYLRAKGDAVGADCEVRVMVPVNLRKASRQQRLGNAFGLVPLVLPVGLEDPVARLLEVRRRMDDLKGGYTALVAMSVLGVLGAAPKPVQNDIQNYFARKATAVMSNVPGPQAPLYLAGSQLDQVMFWVPQSGDIGVGVSILSYNGGVQFGIVTDDALVTDPDNVIKRFAPEFEKLVMLALMGEW</sequence>
<dbReference type="InterPro" id="IPR014292">
    <property type="entry name" value="Acyl_transf_WS/DGAT"/>
</dbReference>
<dbReference type="InterPro" id="IPR045034">
    <property type="entry name" value="O-acyltransferase_WSD1-like"/>
</dbReference>
<evidence type="ECO:0000256" key="10">
    <source>
        <dbReference type="ARBA" id="ARBA00048109"/>
    </source>
</evidence>
<keyword evidence="9" id="KW-0012">Acyltransferase</keyword>
<gene>
    <name evidence="13" type="ORF">OIK44_06460</name>
</gene>
<feature type="domain" description="O-acyltransferase WSD1 C-terminal" evidence="12">
    <location>
        <begin position="335"/>
        <end position="476"/>
    </location>
</feature>
<dbReference type="EC" id="2.3.1.20" evidence="4"/>
<dbReference type="InterPro" id="IPR023213">
    <property type="entry name" value="CAT-like_dom_sf"/>
</dbReference>
<evidence type="ECO:0000256" key="7">
    <source>
        <dbReference type="ARBA" id="ARBA00022798"/>
    </source>
</evidence>
<evidence type="ECO:0000256" key="3">
    <source>
        <dbReference type="ARBA" id="ARBA00009587"/>
    </source>
</evidence>
<evidence type="ECO:0000256" key="9">
    <source>
        <dbReference type="ARBA" id="ARBA00023315"/>
    </source>
</evidence>
<evidence type="ECO:0000256" key="6">
    <source>
        <dbReference type="ARBA" id="ARBA00022679"/>
    </source>
</evidence>
<keyword evidence="5" id="KW-0444">Lipid biosynthesis</keyword>
<reference evidence="13 14" key="1">
    <citation type="submission" date="2022-10" db="EMBL/GenBank/DDBJ databases">
        <title>Janthinobacterium sp. hw3 Genome sequencing.</title>
        <authorList>
            <person name="Park S."/>
        </authorList>
    </citation>
    <scope>NUCLEOTIDE SEQUENCE [LARGE SCALE GENOMIC DNA]</scope>
    <source>
        <strain evidence="14">hw3</strain>
    </source>
</reference>
<evidence type="ECO:0000313" key="14">
    <source>
        <dbReference type="Proteomes" id="UP001221208"/>
    </source>
</evidence>
<dbReference type="SUPFAM" id="SSF52777">
    <property type="entry name" value="CoA-dependent acyltransferases"/>
    <property type="match status" value="2"/>
</dbReference>
<proteinExistence type="inferred from homology"/>
<dbReference type="InterPro" id="IPR004255">
    <property type="entry name" value="O-acyltransferase_WSD1_N"/>
</dbReference>
<name>A0ABT5JYK1_9BURK</name>
<comment type="caution">
    <text evidence="13">The sequence shown here is derived from an EMBL/GenBank/DDBJ whole genome shotgun (WGS) entry which is preliminary data.</text>
</comment>
<comment type="catalytic activity">
    <reaction evidence="10">
        <text>an acyl-CoA + a 1,2-diacyl-sn-glycerol = a triacyl-sn-glycerol + CoA</text>
        <dbReference type="Rhea" id="RHEA:10868"/>
        <dbReference type="ChEBI" id="CHEBI:17815"/>
        <dbReference type="ChEBI" id="CHEBI:57287"/>
        <dbReference type="ChEBI" id="CHEBI:58342"/>
        <dbReference type="ChEBI" id="CHEBI:64615"/>
        <dbReference type="EC" id="2.3.1.20"/>
    </reaction>
</comment>
<evidence type="ECO:0000256" key="5">
    <source>
        <dbReference type="ARBA" id="ARBA00022516"/>
    </source>
</evidence>
<dbReference type="Pfam" id="PF06974">
    <property type="entry name" value="WS_DGAT_C"/>
    <property type="match status" value="1"/>
</dbReference>
<comment type="similarity">
    <text evidence="3">Belongs to the long-chain O-acyltransferase family.</text>
</comment>
<dbReference type="InterPro" id="IPR009721">
    <property type="entry name" value="O-acyltransferase_WSD1_C"/>
</dbReference>
<evidence type="ECO:0000259" key="11">
    <source>
        <dbReference type="Pfam" id="PF03007"/>
    </source>
</evidence>
<dbReference type="EMBL" id="JAQQXR010000002">
    <property type="protein sequence ID" value="MDC8757228.1"/>
    <property type="molecule type" value="Genomic_DNA"/>
</dbReference>
<evidence type="ECO:0000256" key="8">
    <source>
        <dbReference type="ARBA" id="ARBA00023098"/>
    </source>
</evidence>
<keyword evidence="6" id="KW-0808">Transferase</keyword>
<feature type="domain" description="O-acyltransferase WSD1-like N-terminal" evidence="11">
    <location>
        <begin position="14"/>
        <end position="291"/>
    </location>
</feature>
<accession>A0ABT5JYK1</accession>
<dbReference type="Gene3D" id="3.30.559.10">
    <property type="entry name" value="Chloramphenicol acetyltransferase-like domain"/>
    <property type="match status" value="1"/>
</dbReference>
<evidence type="ECO:0000313" key="13">
    <source>
        <dbReference type="EMBL" id="MDC8757228.1"/>
    </source>
</evidence>
<dbReference type="NCBIfam" id="TIGR02946">
    <property type="entry name" value="acyl_WS_DGAT"/>
    <property type="match status" value="1"/>
</dbReference>
<evidence type="ECO:0000256" key="1">
    <source>
        <dbReference type="ARBA" id="ARBA00004771"/>
    </source>
</evidence>
<evidence type="ECO:0000256" key="4">
    <source>
        <dbReference type="ARBA" id="ARBA00013244"/>
    </source>
</evidence>
<comment type="pathway">
    <text evidence="1">Glycerolipid metabolism; triacylglycerol biosynthesis.</text>
</comment>
<dbReference type="PANTHER" id="PTHR31650:SF1">
    <property type="entry name" value="WAX ESTER SYNTHASE_DIACYLGLYCEROL ACYLTRANSFERASE 4-RELATED"/>
    <property type="match status" value="1"/>
</dbReference>
<organism evidence="13 14">
    <name type="scientific">Janthinobacterium fluminis</name>
    <dbReference type="NCBI Taxonomy" id="2987524"/>
    <lineage>
        <taxon>Bacteria</taxon>
        <taxon>Pseudomonadati</taxon>
        <taxon>Pseudomonadota</taxon>
        <taxon>Betaproteobacteria</taxon>
        <taxon>Burkholderiales</taxon>
        <taxon>Oxalobacteraceae</taxon>
        <taxon>Janthinobacterium</taxon>
    </lineage>
</organism>
<keyword evidence="7" id="KW-0319">Glycerol metabolism</keyword>
<comment type="pathway">
    <text evidence="2">Lipid metabolism.</text>
</comment>
<evidence type="ECO:0000256" key="2">
    <source>
        <dbReference type="ARBA" id="ARBA00005189"/>
    </source>
</evidence>